<reference evidence="3 5" key="2">
    <citation type="submission" date="2018-03" db="EMBL/GenBank/DDBJ databases">
        <authorList>
            <person name="Fogelqvist J."/>
        </authorList>
    </citation>
    <scope>NUCLEOTIDE SEQUENCE [LARGE SCALE GENOMIC DNA]</scope>
</reference>
<evidence type="ECO:0000256" key="1">
    <source>
        <dbReference type="SAM" id="SignalP"/>
    </source>
</evidence>
<accession>A0A0G4IPQ1</accession>
<dbReference type="AlphaFoldDB" id="A0A0G4IPQ1"/>
<dbReference type="Proteomes" id="UP000290189">
    <property type="component" value="Unassembled WGS sequence"/>
</dbReference>
<evidence type="ECO:0000313" key="4">
    <source>
        <dbReference type="Proteomes" id="UP000039324"/>
    </source>
</evidence>
<geneLocation type="mitochondrion" evidence="3"/>
<evidence type="ECO:0000313" key="2">
    <source>
        <dbReference type="EMBL" id="CEO97200.1"/>
    </source>
</evidence>
<gene>
    <name evidence="2" type="ORF">PBRA_000545</name>
    <name evidence="3" type="ORF">PLBR_LOCUS4732</name>
</gene>
<organism evidence="2 4">
    <name type="scientific">Plasmodiophora brassicae</name>
    <name type="common">Clubroot disease agent</name>
    <dbReference type="NCBI Taxonomy" id="37360"/>
    <lineage>
        <taxon>Eukaryota</taxon>
        <taxon>Sar</taxon>
        <taxon>Rhizaria</taxon>
        <taxon>Endomyxa</taxon>
        <taxon>Phytomyxea</taxon>
        <taxon>Plasmodiophorida</taxon>
        <taxon>Plasmodiophoridae</taxon>
        <taxon>Plasmodiophora</taxon>
    </lineage>
</organism>
<name>A0A0G4IPQ1_PLABS</name>
<sequence length="113" mass="12320">MGSSSSMWIVVAASVVAVAAGGAAEPDRVTLKQFLTLIGPLGRFGVVDTYEVAHQARDLLDLHENVDSVQQCLQEMMDAANGFLLDPDDDDMTVTLLHKADRLQMLYNELLQT</sequence>
<reference evidence="2 4" key="1">
    <citation type="submission" date="2015-02" db="EMBL/GenBank/DDBJ databases">
        <authorList>
            <person name="Chooi Y.-H."/>
        </authorList>
    </citation>
    <scope>NUCLEOTIDE SEQUENCE [LARGE SCALE GENOMIC DNA]</scope>
    <source>
        <strain evidence="2">E3</strain>
    </source>
</reference>
<protein>
    <submittedName>
        <fullName evidence="2">Uncharacterized protein</fullName>
    </submittedName>
</protein>
<feature type="chain" id="PRO_5035991179" evidence="1">
    <location>
        <begin position="25"/>
        <end position="113"/>
    </location>
</feature>
<evidence type="ECO:0000313" key="5">
    <source>
        <dbReference type="Proteomes" id="UP000290189"/>
    </source>
</evidence>
<keyword evidence="3" id="KW-0496">Mitochondrion</keyword>
<keyword evidence="4" id="KW-1185">Reference proteome</keyword>
<dbReference type="EMBL" id="CDSF01000079">
    <property type="protein sequence ID" value="CEO97200.1"/>
    <property type="molecule type" value="Genomic_DNA"/>
</dbReference>
<proteinExistence type="predicted"/>
<feature type="signal peptide" evidence="1">
    <location>
        <begin position="1"/>
        <end position="24"/>
    </location>
</feature>
<dbReference type="Proteomes" id="UP000039324">
    <property type="component" value="Unassembled WGS sequence"/>
</dbReference>
<evidence type="ECO:0000313" key="3">
    <source>
        <dbReference type="EMBL" id="SPQ97517.1"/>
    </source>
</evidence>
<dbReference type="EMBL" id="OVEO01000008">
    <property type="protein sequence ID" value="SPQ97517.1"/>
    <property type="molecule type" value="Genomic_DNA"/>
</dbReference>
<keyword evidence="1" id="KW-0732">Signal</keyword>